<comment type="catalytic activity">
    <reaction evidence="8">
        <text>L-seryl-[protein] + ATP = O-phospho-L-seryl-[protein] + ADP + H(+)</text>
        <dbReference type="Rhea" id="RHEA:17989"/>
        <dbReference type="Rhea" id="RHEA-COMP:9863"/>
        <dbReference type="Rhea" id="RHEA-COMP:11604"/>
        <dbReference type="ChEBI" id="CHEBI:15378"/>
        <dbReference type="ChEBI" id="CHEBI:29999"/>
        <dbReference type="ChEBI" id="CHEBI:30616"/>
        <dbReference type="ChEBI" id="CHEBI:83421"/>
        <dbReference type="ChEBI" id="CHEBI:456216"/>
        <dbReference type="EC" id="2.7.11.1"/>
    </reaction>
</comment>
<dbReference type="PANTHER" id="PTHR24363">
    <property type="entry name" value="SERINE/THREONINE PROTEIN KINASE"/>
    <property type="match status" value="1"/>
</dbReference>
<dbReference type="InterPro" id="IPR017441">
    <property type="entry name" value="Protein_kinase_ATP_BS"/>
</dbReference>
<dbReference type="InterPro" id="IPR008271">
    <property type="entry name" value="Ser/Thr_kinase_AS"/>
</dbReference>
<dbReference type="InterPro" id="IPR000719">
    <property type="entry name" value="Prot_kinase_dom"/>
</dbReference>
<protein>
    <recommendedName>
        <fullName evidence="1">non-specific serine/threonine protein kinase</fullName>
        <ecNumber evidence="1">2.7.11.1</ecNumber>
    </recommendedName>
</protein>
<evidence type="ECO:0000256" key="5">
    <source>
        <dbReference type="ARBA" id="ARBA00022777"/>
    </source>
</evidence>
<evidence type="ECO:0000259" key="10">
    <source>
        <dbReference type="PROSITE" id="PS50011"/>
    </source>
</evidence>
<evidence type="ECO:0000256" key="7">
    <source>
        <dbReference type="ARBA" id="ARBA00047899"/>
    </source>
</evidence>
<name>A0ABU1NQD8_9BACL</name>
<proteinExistence type="predicted"/>
<dbReference type="Gene3D" id="3.30.200.20">
    <property type="entry name" value="Phosphorylase Kinase, domain 1"/>
    <property type="match status" value="1"/>
</dbReference>
<evidence type="ECO:0000256" key="6">
    <source>
        <dbReference type="ARBA" id="ARBA00022840"/>
    </source>
</evidence>
<dbReference type="SUPFAM" id="SSF56112">
    <property type="entry name" value="Protein kinase-like (PK-like)"/>
    <property type="match status" value="1"/>
</dbReference>
<comment type="catalytic activity">
    <reaction evidence="7">
        <text>L-threonyl-[protein] + ATP = O-phospho-L-threonyl-[protein] + ADP + H(+)</text>
        <dbReference type="Rhea" id="RHEA:46608"/>
        <dbReference type="Rhea" id="RHEA-COMP:11060"/>
        <dbReference type="Rhea" id="RHEA-COMP:11605"/>
        <dbReference type="ChEBI" id="CHEBI:15378"/>
        <dbReference type="ChEBI" id="CHEBI:30013"/>
        <dbReference type="ChEBI" id="CHEBI:30616"/>
        <dbReference type="ChEBI" id="CHEBI:61977"/>
        <dbReference type="ChEBI" id="CHEBI:456216"/>
        <dbReference type="EC" id="2.7.11.1"/>
    </reaction>
</comment>
<evidence type="ECO:0000256" key="8">
    <source>
        <dbReference type="ARBA" id="ARBA00048679"/>
    </source>
</evidence>
<evidence type="ECO:0000256" key="9">
    <source>
        <dbReference type="PROSITE-ProRule" id="PRU10141"/>
    </source>
</evidence>
<dbReference type="PROSITE" id="PS50011">
    <property type="entry name" value="PROTEIN_KINASE_DOM"/>
    <property type="match status" value="1"/>
</dbReference>
<sequence length="544" mass="61892">MHTPQWQGMLIGGRYRLISLLGQGGMSQVYLAEDEKLRGKRWAVKEILFSDTDTNTFLEEAEMLAKLGHAQLPQLVDYFITEEKKGYLVMDYIEGPTLQDLFEQHHREMPITQIVQIAFQLIDIFHYLHTFQPRPIIYRDLKPSNVMLNEHNQVRLIDFGVARQFKQGQASDTMQMGTIGFAAPEQYLGQQTDARSDLYTLGSLLYYLLSGGHYAYLTPKPLGQLKSGIPEDLLTTVHLLLQDQPQNRCQTAMEVRHRLRSMYPDEPSSNSKQKHTSPIKFTDQLIVVGGLFAGIGATFTAVTLARILHALQIPNALVEQPTIDPDLYMLLYGDRHAPDTYKFPSQLLQDPTLMHTSTVWTNGFTTWVPTDPDGMTANWQSTDSFKLLHMIKKPIVLWDVSTQWEHPAVKELCNCADSIIVMIDASPGKCTRPSSRKFINLFESYQKRGIPVHYIARGNIPTQFRKEWEGSLPAVPLCTMPEIPRDDVLNAIWKGECIQDSPAYLPTFSEALGPILREMLPKVSLKSLDRPRRKSLFSKFNKLG</sequence>
<keyword evidence="3 11" id="KW-0808">Transferase</keyword>
<keyword evidence="12" id="KW-1185">Reference proteome</keyword>
<dbReference type="Proteomes" id="UP001267290">
    <property type="component" value="Unassembled WGS sequence"/>
</dbReference>
<keyword evidence="4 9" id="KW-0547">Nucleotide-binding</keyword>
<evidence type="ECO:0000313" key="12">
    <source>
        <dbReference type="Proteomes" id="UP001267290"/>
    </source>
</evidence>
<dbReference type="GO" id="GO:0004674">
    <property type="term" value="F:protein serine/threonine kinase activity"/>
    <property type="evidence" value="ECO:0007669"/>
    <property type="project" value="UniProtKB-EC"/>
</dbReference>
<evidence type="ECO:0000256" key="2">
    <source>
        <dbReference type="ARBA" id="ARBA00022527"/>
    </source>
</evidence>
<dbReference type="PROSITE" id="PS00108">
    <property type="entry name" value="PROTEIN_KINASE_ST"/>
    <property type="match status" value="1"/>
</dbReference>
<organism evidence="11 12">
    <name type="scientific">Paenibacillus qinlingensis</name>
    <dbReference type="NCBI Taxonomy" id="1837343"/>
    <lineage>
        <taxon>Bacteria</taxon>
        <taxon>Bacillati</taxon>
        <taxon>Bacillota</taxon>
        <taxon>Bacilli</taxon>
        <taxon>Bacillales</taxon>
        <taxon>Paenibacillaceae</taxon>
        <taxon>Paenibacillus</taxon>
    </lineage>
</organism>
<evidence type="ECO:0000256" key="1">
    <source>
        <dbReference type="ARBA" id="ARBA00012513"/>
    </source>
</evidence>
<evidence type="ECO:0000313" key="11">
    <source>
        <dbReference type="EMBL" id="MDR6549685.1"/>
    </source>
</evidence>
<dbReference type="EMBL" id="JAVDSB010000001">
    <property type="protein sequence ID" value="MDR6549685.1"/>
    <property type="molecule type" value="Genomic_DNA"/>
</dbReference>
<evidence type="ECO:0000256" key="3">
    <source>
        <dbReference type="ARBA" id="ARBA00022679"/>
    </source>
</evidence>
<dbReference type="RefSeq" id="WP_310223871.1">
    <property type="nucleotide sequence ID" value="NZ_JAVDSB010000001.1"/>
</dbReference>
<keyword evidence="5 11" id="KW-0418">Kinase</keyword>
<dbReference type="EC" id="2.7.11.1" evidence="1"/>
<dbReference type="PANTHER" id="PTHR24363:SF0">
    <property type="entry name" value="SERINE_THREONINE KINASE LIKE DOMAIN CONTAINING 1"/>
    <property type="match status" value="1"/>
</dbReference>
<comment type="caution">
    <text evidence="11">The sequence shown here is derived from an EMBL/GenBank/DDBJ whole genome shotgun (WGS) entry which is preliminary data.</text>
</comment>
<accession>A0ABU1NQD8</accession>
<keyword evidence="2" id="KW-0723">Serine/threonine-protein kinase</keyword>
<dbReference type="SMART" id="SM00220">
    <property type="entry name" value="S_TKc"/>
    <property type="match status" value="1"/>
</dbReference>
<evidence type="ECO:0000256" key="4">
    <source>
        <dbReference type="ARBA" id="ARBA00022741"/>
    </source>
</evidence>
<reference evidence="11 12" key="1">
    <citation type="submission" date="2023-07" db="EMBL/GenBank/DDBJ databases">
        <title>Sorghum-associated microbial communities from plants grown in Nebraska, USA.</title>
        <authorList>
            <person name="Schachtman D."/>
        </authorList>
    </citation>
    <scope>NUCLEOTIDE SEQUENCE [LARGE SCALE GENOMIC DNA]</scope>
    <source>
        <strain evidence="11 12">CC258</strain>
    </source>
</reference>
<dbReference type="PROSITE" id="PS00107">
    <property type="entry name" value="PROTEIN_KINASE_ATP"/>
    <property type="match status" value="1"/>
</dbReference>
<gene>
    <name evidence="11" type="ORF">J2736_000868</name>
</gene>
<feature type="binding site" evidence="9">
    <location>
        <position position="45"/>
    </location>
    <ligand>
        <name>ATP</name>
        <dbReference type="ChEBI" id="CHEBI:30616"/>
    </ligand>
</feature>
<keyword evidence="6 9" id="KW-0067">ATP-binding</keyword>
<dbReference type="CDD" id="cd14014">
    <property type="entry name" value="STKc_PknB_like"/>
    <property type="match status" value="1"/>
</dbReference>
<feature type="domain" description="Protein kinase" evidence="10">
    <location>
        <begin position="15"/>
        <end position="260"/>
    </location>
</feature>
<dbReference type="Pfam" id="PF00069">
    <property type="entry name" value="Pkinase"/>
    <property type="match status" value="1"/>
</dbReference>
<dbReference type="InterPro" id="IPR011009">
    <property type="entry name" value="Kinase-like_dom_sf"/>
</dbReference>
<dbReference type="Gene3D" id="1.10.510.10">
    <property type="entry name" value="Transferase(Phosphotransferase) domain 1"/>
    <property type="match status" value="1"/>
</dbReference>